<dbReference type="EMBL" id="KB293621">
    <property type="protein sequence ID" value="ELU15758.1"/>
    <property type="molecule type" value="Genomic_DNA"/>
</dbReference>
<evidence type="ECO:0000256" key="2">
    <source>
        <dbReference type="SAM" id="SignalP"/>
    </source>
</evidence>
<organism evidence="4">
    <name type="scientific">Capitella teleta</name>
    <name type="common">Polychaete worm</name>
    <dbReference type="NCBI Taxonomy" id="283909"/>
    <lineage>
        <taxon>Eukaryota</taxon>
        <taxon>Metazoa</taxon>
        <taxon>Spiralia</taxon>
        <taxon>Lophotrochozoa</taxon>
        <taxon>Annelida</taxon>
        <taxon>Polychaeta</taxon>
        <taxon>Sedentaria</taxon>
        <taxon>Scolecida</taxon>
        <taxon>Capitellidae</taxon>
        <taxon>Capitella</taxon>
    </lineage>
</organism>
<evidence type="ECO:0000259" key="3">
    <source>
        <dbReference type="Pfam" id="PF00229"/>
    </source>
</evidence>
<keyword evidence="6" id="KW-1185">Reference proteome</keyword>
<dbReference type="EMBL" id="AMQN01017880">
    <property type="status" value="NOT_ANNOTATED_CDS"/>
    <property type="molecule type" value="Genomic_DNA"/>
</dbReference>
<reference evidence="6" key="1">
    <citation type="submission" date="2012-12" db="EMBL/GenBank/DDBJ databases">
        <authorList>
            <person name="Hellsten U."/>
            <person name="Grimwood J."/>
            <person name="Chapman J.A."/>
            <person name="Shapiro H."/>
            <person name="Aerts A."/>
            <person name="Otillar R.P."/>
            <person name="Terry A.Y."/>
            <person name="Boore J.L."/>
            <person name="Simakov O."/>
            <person name="Marletaz F."/>
            <person name="Cho S.-J."/>
            <person name="Edsinger-Gonzales E."/>
            <person name="Havlak P."/>
            <person name="Kuo D.-H."/>
            <person name="Larsson T."/>
            <person name="Lv J."/>
            <person name="Arendt D."/>
            <person name="Savage R."/>
            <person name="Osoegawa K."/>
            <person name="de Jong P."/>
            <person name="Lindberg D.R."/>
            <person name="Seaver E.C."/>
            <person name="Weisblat D.A."/>
            <person name="Putnam N.H."/>
            <person name="Grigoriev I.V."/>
            <person name="Rokhsar D.S."/>
        </authorList>
    </citation>
    <scope>NUCLEOTIDE SEQUENCE</scope>
    <source>
        <strain evidence="6">I ESC-2004</strain>
    </source>
</reference>
<dbReference type="GO" id="GO:0005164">
    <property type="term" value="F:tumor necrosis factor receptor binding"/>
    <property type="evidence" value="ECO:0007669"/>
    <property type="project" value="InterPro"/>
</dbReference>
<reference evidence="5" key="3">
    <citation type="submission" date="2015-06" db="UniProtKB">
        <authorList>
            <consortium name="EnsemblMetazoa"/>
        </authorList>
    </citation>
    <scope>IDENTIFICATION</scope>
</reference>
<feature type="chain" id="PRO_5010979175" description="THD domain-containing protein" evidence="2">
    <location>
        <begin position="24"/>
        <end position="263"/>
    </location>
</feature>
<evidence type="ECO:0000256" key="1">
    <source>
        <dbReference type="ARBA" id="ARBA00008670"/>
    </source>
</evidence>
<keyword evidence="2" id="KW-0732">Signal</keyword>
<accession>R7VAB4</accession>
<dbReference type="HOGENOM" id="CLU_067922_0_0_1"/>
<dbReference type="GO" id="GO:0016020">
    <property type="term" value="C:membrane"/>
    <property type="evidence" value="ECO:0007669"/>
    <property type="project" value="InterPro"/>
</dbReference>
<evidence type="ECO:0000313" key="5">
    <source>
        <dbReference type="EnsemblMetazoa" id="CapteP191434"/>
    </source>
</evidence>
<proteinExistence type="inferred from homology"/>
<feature type="signal peptide" evidence="2">
    <location>
        <begin position="1"/>
        <end position="23"/>
    </location>
</feature>
<dbReference type="Proteomes" id="UP000014760">
    <property type="component" value="Unassembled WGS sequence"/>
</dbReference>
<protein>
    <recommendedName>
        <fullName evidence="3">THD domain-containing protein</fullName>
    </recommendedName>
</protein>
<dbReference type="GO" id="GO:0006955">
    <property type="term" value="P:immune response"/>
    <property type="evidence" value="ECO:0007669"/>
    <property type="project" value="InterPro"/>
</dbReference>
<dbReference type="SUPFAM" id="SSF49842">
    <property type="entry name" value="TNF-like"/>
    <property type="match status" value="1"/>
</dbReference>
<comment type="similarity">
    <text evidence="1">Belongs to the tumor necrosis factor family.</text>
</comment>
<dbReference type="InterPro" id="IPR008983">
    <property type="entry name" value="Tumour_necrosis_fac-like_dom"/>
</dbReference>
<reference evidence="4 6" key="2">
    <citation type="journal article" date="2013" name="Nature">
        <title>Insights into bilaterian evolution from three spiralian genomes.</title>
        <authorList>
            <person name="Simakov O."/>
            <person name="Marletaz F."/>
            <person name="Cho S.J."/>
            <person name="Edsinger-Gonzales E."/>
            <person name="Havlak P."/>
            <person name="Hellsten U."/>
            <person name="Kuo D.H."/>
            <person name="Larsson T."/>
            <person name="Lv J."/>
            <person name="Arendt D."/>
            <person name="Savage R."/>
            <person name="Osoegawa K."/>
            <person name="de Jong P."/>
            <person name="Grimwood J."/>
            <person name="Chapman J.A."/>
            <person name="Shapiro H."/>
            <person name="Aerts A."/>
            <person name="Otillar R.P."/>
            <person name="Terry A.Y."/>
            <person name="Boore J.L."/>
            <person name="Grigoriev I.V."/>
            <person name="Lindberg D.R."/>
            <person name="Seaver E.C."/>
            <person name="Weisblat D.A."/>
            <person name="Putnam N.H."/>
            <person name="Rokhsar D.S."/>
        </authorList>
    </citation>
    <scope>NUCLEOTIDE SEQUENCE</scope>
    <source>
        <strain evidence="4 6">I ESC-2004</strain>
    </source>
</reference>
<feature type="domain" description="THD" evidence="3">
    <location>
        <begin position="140"/>
        <end position="238"/>
    </location>
</feature>
<name>R7VAB4_CAPTE</name>
<evidence type="ECO:0000313" key="6">
    <source>
        <dbReference type="Proteomes" id="UP000014760"/>
    </source>
</evidence>
<dbReference type="InterPro" id="IPR006052">
    <property type="entry name" value="TNF_dom"/>
</dbReference>
<dbReference type="EnsemblMetazoa" id="CapteT191434">
    <property type="protein sequence ID" value="CapteP191434"/>
    <property type="gene ID" value="CapteG191434"/>
</dbReference>
<dbReference type="OrthoDB" id="5980568at2759"/>
<dbReference type="Pfam" id="PF00229">
    <property type="entry name" value="TNF"/>
    <property type="match status" value="1"/>
</dbReference>
<evidence type="ECO:0000313" key="4">
    <source>
        <dbReference type="EMBL" id="ELU15758.1"/>
    </source>
</evidence>
<dbReference type="Gene3D" id="2.60.120.40">
    <property type="match status" value="1"/>
</dbReference>
<sequence>MAWMISLSTAFVALVTTTSRIEATSLTIEIDSVHCIQCDDLEHALRLDDDQLEHYRDEDDATMCCVESPLQLLKLVDSMADRRPGLSATAESMGMHAVLSLRQGLPPRHSYYSEILPSEWSFDSDVAFCEATRHFCDSFNADTGRIVVPFDGNYNIHCNVAWRGKQHSSHSTNAEYRLRVHRITDHRPEAELLAEDLDFNVRPNDCDDPRRPCAYASVDFPATLRAGDEIYVNVTFKELLMEFDHLSFLEISGRRGQRRSLTM</sequence>
<gene>
    <name evidence="4" type="ORF">CAPTEDRAFT_191434</name>
</gene>
<dbReference type="AlphaFoldDB" id="R7VAB4"/>